<feature type="transmembrane region" description="Helical" evidence="5">
    <location>
        <begin position="55"/>
        <end position="73"/>
    </location>
</feature>
<evidence type="ECO:0000256" key="4">
    <source>
        <dbReference type="SAM" id="MobiDB-lite"/>
    </source>
</evidence>
<feature type="transmembrane region" description="Helical" evidence="5">
    <location>
        <begin position="94"/>
        <end position="115"/>
    </location>
</feature>
<gene>
    <name evidence="6" type="ORF">FJQ54_13605</name>
</gene>
<organism evidence="6 7">
    <name type="scientific">Sandaracinobacter neustonicus</name>
    <dbReference type="NCBI Taxonomy" id="1715348"/>
    <lineage>
        <taxon>Bacteria</taxon>
        <taxon>Pseudomonadati</taxon>
        <taxon>Pseudomonadota</taxon>
        <taxon>Alphaproteobacteria</taxon>
        <taxon>Sphingomonadales</taxon>
        <taxon>Sphingosinicellaceae</taxon>
        <taxon>Sandaracinobacter</taxon>
    </lineage>
</organism>
<dbReference type="PANTHER" id="PTHR10272">
    <property type="entry name" value="PLATELET-ACTIVATING FACTOR ACETYLHYDROLASE"/>
    <property type="match status" value="1"/>
</dbReference>
<reference evidence="6 7" key="1">
    <citation type="submission" date="2019-06" db="EMBL/GenBank/DDBJ databases">
        <authorList>
            <person name="Lee I."/>
            <person name="Jang G.I."/>
            <person name="Hwang C.Y."/>
        </authorList>
    </citation>
    <scope>NUCLEOTIDE SEQUENCE [LARGE SCALE GENOMIC DNA]</scope>
    <source>
        <strain evidence="6 7">PAMC 28131</strain>
    </source>
</reference>
<keyword evidence="5" id="KW-0472">Membrane</keyword>
<dbReference type="Pfam" id="PF03403">
    <property type="entry name" value="PAF-AH_p_II"/>
    <property type="match status" value="1"/>
</dbReference>
<dbReference type="PANTHER" id="PTHR10272:SF0">
    <property type="entry name" value="PLATELET-ACTIVATING FACTOR ACETYLHYDROLASE"/>
    <property type="match status" value="1"/>
</dbReference>
<dbReference type="AlphaFoldDB" id="A0A501XG02"/>
<feature type="region of interest" description="Disordered" evidence="4">
    <location>
        <begin position="500"/>
        <end position="520"/>
    </location>
</feature>
<dbReference type="GO" id="GO:0016042">
    <property type="term" value="P:lipid catabolic process"/>
    <property type="evidence" value="ECO:0007669"/>
    <property type="project" value="UniProtKB-KW"/>
</dbReference>
<feature type="transmembrane region" description="Helical" evidence="5">
    <location>
        <begin position="6"/>
        <end position="24"/>
    </location>
</feature>
<keyword evidence="2" id="KW-0442">Lipid degradation</keyword>
<dbReference type="Proteomes" id="UP000319897">
    <property type="component" value="Unassembled WGS sequence"/>
</dbReference>
<keyword evidence="7" id="KW-1185">Reference proteome</keyword>
<comment type="caution">
    <text evidence="6">The sequence shown here is derived from an EMBL/GenBank/DDBJ whole genome shotgun (WGS) entry which is preliminary data.</text>
</comment>
<name>A0A501XG02_9SPHN</name>
<evidence type="ECO:0008006" key="8">
    <source>
        <dbReference type="Google" id="ProtNLM"/>
    </source>
</evidence>
<keyword evidence="1" id="KW-0378">Hydrolase</keyword>
<evidence type="ECO:0000313" key="6">
    <source>
        <dbReference type="EMBL" id="TPE59512.1"/>
    </source>
</evidence>
<evidence type="ECO:0000256" key="1">
    <source>
        <dbReference type="ARBA" id="ARBA00022801"/>
    </source>
</evidence>
<keyword evidence="3" id="KW-0443">Lipid metabolism</keyword>
<evidence type="ECO:0000256" key="3">
    <source>
        <dbReference type="ARBA" id="ARBA00023098"/>
    </source>
</evidence>
<protein>
    <recommendedName>
        <fullName evidence="8">Platelet-activating factor acetylhydrolase</fullName>
    </recommendedName>
</protein>
<keyword evidence="5" id="KW-1133">Transmembrane helix</keyword>
<dbReference type="EMBL" id="VFSU01000030">
    <property type="protein sequence ID" value="TPE59512.1"/>
    <property type="molecule type" value="Genomic_DNA"/>
</dbReference>
<feature type="transmembrane region" description="Helical" evidence="5">
    <location>
        <begin position="31"/>
        <end position="49"/>
    </location>
</feature>
<dbReference type="Gene3D" id="3.40.50.1820">
    <property type="entry name" value="alpha/beta hydrolase"/>
    <property type="match status" value="1"/>
</dbReference>
<evidence type="ECO:0000256" key="2">
    <source>
        <dbReference type="ARBA" id="ARBA00022963"/>
    </source>
</evidence>
<evidence type="ECO:0000256" key="5">
    <source>
        <dbReference type="SAM" id="Phobius"/>
    </source>
</evidence>
<dbReference type="GO" id="GO:0003847">
    <property type="term" value="F:1-alkyl-2-acetylglycerophosphocholine esterase activity"/>
    <property type="evidence" value="ECO:0007669"/>
    <property type="project" value="TreeGrafter"/>
</dbReference>
<sequence length="520" mass="56322">MLVSDGLAWAAVAVATVAILHALIRHPRQYAWQAGLWGLSSILLLAALLSGGPRWQLVPLGLAALFCLTVAIVRWVRASKGKLQPRAGRFNARALLTGLIALPFIAVTGLALYLFPLFEMPRPSGRYPVGYTEFHWTDANRPELHTVSPIDKRALTVEVFYPADPGNREGKLRPVMLEGGAVGASLLNNLPGTRFFLSHLAGIPSNSRIGAKLASDHQSFPVVIFSHGLGVHPDLHLSLVEELASRGFVVFSVNHTYGSAANRFPDGELKLVEVQAYQGGEPPPNAQVTAEAERILASNDPAVIAEGMQRLMNARPLDRAIERFGLDIWEGDQRFVLDQLGQLQAGILPSQFKDRLDLDHTAVTGMSFGGIAAVATCGVDSRCKAVADLDGFFVDLLDRPAPQQPMLVLNGADNNMGLALFDRPGGWHYWMKVKDTRHADFSDIGLFSRLWRMKGSGGSIDAAHIRKIVNSSVSSFLEASLLSGKSDWKPPEHWNDVVFQSRGPAAASEAPASTTEKDAG</sequence>
<keyword evidence="5" id="KW-0812">Transmembrane</keyword>
<accession>A0A501XG02</accession>
<dbReference type="SUPFAM" id="SSF53474">
    <property type="entry name" value="alpha/beta-Hydrolases"/>
    <property type="match status" value="1"/>
</dbReference>
<dbReference type="RefSeq" id="WP_140928959.1">
    <property type="nucleotide sequence ID" value="NZ_VFSU01000030.1"/>
</dbReference>
<feature type="compositionally biased region" description="Low complexity" evidence="4">
    <location>
        <begin position="504"/>
        <end position="514"/>
    </location>
</feature>
<dbReference type="InterPro" id="IPR029058">
    <property type="entry name" value="AB_hydrolase_fold"/>
</dbReference>
<evidence type="ECO:0000313" key="7">
    <source>
        <dbReference type="Proteomes" id="UP000319897"/>
    </source>
</evidence>
<proteinExistence type="predicted"/>
<dbReference type="OrthoDB" id="9814760at2"/>